<organism evidence="1 2">
    <name type="scientific">Streptomyces radicis</name>
    <dbReference type="NCBI Taxonomy" id="1750517"/>
    <lineage>
        <taxon>Bacteria</taxon>
        <taxon>Bacillati</taxon>
        <taxon>Actinomycetota</taxon>
        <taxon>Actinomycetes</taxon>
        <taxon>Kitasatosporales</taxon>
        <taxon>Streptomycetaceae</taxon>
        <taxon>Streptomyces</taxon>
    </lineage>
</organism>
<dbReference type="Proteomes" id="UP000275024">
    <property type="component" value="Unassembled WGS sequence"/>
</dbReference>
<proteinExistence type="predicted"/>
<dbReference type="RefSeq" id="WP_120745030.1">
    <property type="nucleotide sequence ID" value="NZ_RBDX01000007.1"/>
</dbReference>
<dbReference type="EMBL" id="RBDX01000007">
    <property type="protein sequence ID" value="RKN09647.1"/>
    <property type="molecule type" value="Genomic_DNA"/>
</dbReference>
<name>A0A3A9WU64_9ACTN</name>
<evidence type="ECO:0000313" key="2">
    <source>
        <dbReference type="Proteomes" id="UP000275024"/>
    </source>
</evidence>
<evidence type="ECO:0000313" key="1">
    <source>
        <dbReference type="EMBL" id="RKN09647.1"/>
    </source>
</evidence>
<dbReference type="AlphaFoldDB" id="A0A3A9WU64"/>
<sequence length="322" mass="35168">MANRILKPEVIAATALGLLERDLILANLVWTDGEWDFTGAKNDTVTIRVPARLKAREYEWRNDRSESIVMDEVREHRVDIRLSKDIYSAVAVTDEEMTLDISDFGAQILQPQTRAVAEAIDDNVAALIEGAPYRTTLPIDGRDPYVSVVAARKALNRAKVPRGGRWLLVGSDVEERILLSERFNKAASAGEEAAVSALQEATVGRIAGFTVVQSEAIDPSHAFAFVPSAFAVATRAPVVPDGATAGARDEFNGFAMRWIRDYDSNRLRDRSLVSTFAGFNVVTDPVGEPDAEDPPMELVRAVKLELPDNAPAPAPASRRSSK</sequence>
<comment type="caution">
    <text evidence="1">The sequence shown here is derived from an EMBL/GenBank/DDBJ whole genome shotgun (WGS) entry which is preliminary data.</text>
</comment>
<protein>
    <submittedName>
        <fullName evidence="1">Uncharacterized protein</fullName>
    </submittedName>
</protein>
<dbReference type="Pfam" id="PF25209">
    <property type="entry name" value="Phage_capsid_4"/>
    <property type="match status" value="1"/>
</dbReference>
<gene>
    <name evidence="1" type="ORF">D7319_11325</name>
</gene>
<reference evidence="1 2" key="1">
    <citation type="submission" date="2018-09" db="EMBL/GenBank/DDBJ databases">
        <title>Streptomyces sp. nov. DS1-2, an endophytic actinomycete isolated from roots of Dendrobium scabrilingue.</title>
        <authorList>
            <person name="Kuncharoen N."/>
            <person name="Kudo T."/>
            <person name="Ohkuma M."/>
            <person name="Yuki M."/>
            <person name="Tanasupawat S."/>
        </authorList>
    </citation>
    <scope>NUCLEOTIDE SEQUENCE [LARGE SCALE GENOMIC DNA]</scope>
    <source>
        <strain evidence="1 2">AZ1-7</strain>
    </source>
</reference>
<accession>A0A3A9WU64</accession>